<evidence type="ECO:0000256" key="2">
    <source>
        <dbReference type="ARBA" id="ARBA00022898"/>
    </source>
</evidence>
<feature type="compositionally biased region" description="Low complexity" evidence="3">
    <location>
        <begin position="1"/>
        <end position="17"/>
    </location>
</feature>
<dbReference type="SUPFAM" id="SSF51419">
    <property type="entry name" value="PLP-binding barrel"/>
    <property type="match status" value="1"/>
</dbReference>
<keyword evidence="5" id="KW-0456">Lyase</keyword>
<dbReference type="PANTHER" id="PTHR43727:SF2">
    <property type="entry name" value="GROUP IV DECARBOXYLASE"/>
    <property type="match status" value="1"/>
</dbReference>
<comment type="cofactor">
    <cofactor evidence="1">
        <name>pyridoxal 5'-phosphate</name>
        <dbReference type="ChEBI" id="CHEBI:597326"/>
    </cofactor>
</comment>
<dbReference type="GO" id="GO:0008836">
    <property type="term" value="F:diaminopimelate decarboxylase activity"/>
    <property type="evidence" value="ECO:0007669"/>
    <property type="project" value="UniProtKB-EC"/>
</dbReference>
<name>A0A7K0D0G3_9NOCA</name>
<keyword evidence="6" id="KW-1185">Reference proteome</keyword>
<dbReference type="Proteomes" id="UP000438448">
    <property type="component" value="Unassembled WGS sequence"/>
</dbReference>
<evidence type="ECO:0000313" key="5">
    <source>
        <dbReference type="EMBL" id="MQY19151.1"/>
    </source>
</evidence>
<comment type="caution">
    <text evidence="5">The sequence shown here is derived from an EMBL/GenBank/DDBJ whole genome shotgun (WGS) entry which is preliminary data.</text>
</comment>
<dbReference type="InterPro" id="IPR009006">
    <property type="entry name" value="Ala_racemase/Decarboxylase_C"/>
</dbReference>
<dbReference type="Gene3D" id="3.20.20.10">
    <property type="entry name" value="Alanine racemase"/>
    <property type="match status" value="1"/>
</dbReference>
<evidence type="ECO:0000313" key="6">
    <source>
        <dbReference type="Proteomes" id="UP000438448"/>
    </source>
</evidence>
<dbReference type="Gene3D" id="2.40.37.10">
    <property type="entry name" value="Lyase, Ornithine Decarboxylase, Chain A, domain 1"/>
    <property type="match status" value="1"/>
</dbReference>
<dbReference type="InterPro" id="IPR022644">
    <property type="entry name" value="De-COase2_N"/>
</dbReference>
<gene>
    <name evidence="5" type="primary">lysA_1</name>
    <name evidence="5" type="ORF">NRB20_22360</name>
</gene>
<sequence length="487" mass="52693">MDLTVSNRAAASNSVAVPDDSATSRDDPAAASGGAVRAPGHPAAVPKGQVVVPNIGPALPARQSSWACSVQADPALLGDIAHAVGGPFHVIDPERFAANLESFRAALRVAGVEGRIYFGKKANKAGAWLEECARHDGGVDVASAQELVHTLGHGVRGRDIVVTGPAKSSELLWLAARHECLIAIDDLEELERLVDVGVPARILLRVLPPTGPNSRFGLDSEQLERALDRCVRVREQITMDGFSFHLDGYLPQPRAELADALIDRCLDARARGLAATSIDIGGGFACDYVDAEDWRRFQEDYSDEWFHAAKQFTRFYPYHQAPVGADMLAAVLAQVGPRFVETGTRLLCEPGRALLDQAGFSVFPVQGCKARGDHFAVTVAGLSMSISEQWKGSEFLPDPLLWPAGSPGDDAPITAFVAGSSCLEYDVLTWRKIAFERAPRYGELIVYPNTAGYQMDKNESGFHQLPLPPKVRVHTRDGRYTWSIDAH</sequence>
<evidence type="ECO:0000259" key="4">
    <source>
        <dbReference type="Pfam" id="PF02784"/>
    </source>
</evidence>
<dbReference type="InterPro" id="IPR029066">
    <property type="entry name" value="PLP-binding_barrel"/>
</dbReference>
<dbReference type="Pfam" id="PF02784">
    <property type="entry name" value="Orn_Arg_deC_N"/>
    <property type="match status" value="1"/>
</dbReference>
<dbReference type="GO" id="GO:0009089">
    <property type="term" value="P:lysine biosynthetic process via diaminopimelate"/>
    <property type="evidence" value="ECO:0007669"/>
    <property type="project" value="TreeGrafter"/>
</dbReference>
<dbReference type="SUPFAM" id="SSF50621">
    <property type="entry name" value="Alanine racemase C-terminal domain-like"/>
    <property type="match status" value="1"/>
</dbReference>
<dbReference type="EC" id="4.1.1.20" evidence="5"/>
<feature type="domain" description="Orn/DAP/Arg decarboxylase 2 N-terminal" evidence="4">
    <location>
        <begin position="102"/>
        <end position="313"/>
    </location>
</feature>
<organism evidence="5 6">
    <name type="scientific">Nocardia macrotermitis</name>
    <dbReference type="NCBI Taxonomy" id="2585198"/>
    <lineage>
        <taxon>Bacteria</taxon>
        <taxon>Bacillati</taxon>
        <taxon>Actinomycetota</taxon>
        <taxon>Actinomycetes</taxon>
        <taxon>Mycobacteriales</taxon>
        <taxon>Nocardiaceae</taxon>
        <taxon>Nocardia</taxon>
    </lineage>
</organism>
<proteinExistence type="predicted"/>
<evidence type="ECO:0000256" key="3">
    <source>
        <dbReference type="SAM" id="MobiDB-lite"/>
    </source>
</evidence>
<dbReference type="OrthoDB" id="3275594at2"/>
<accession>A0A7K0D0G3</accession>
<feature type="region of interest" description="Disordered" evidence="3">
    <location>
        <begin position="1"/>
        <end position="43"/>
    </location>
</feature>
<keyword evidence="2" id="KW-0663">Pyridoxal phosphate</keyword>
<evidence type="ECO:0000256" key="1">
    <source>
        <dbReference type="ARBA" id="ARBA00001933"/>
    </source>
</evidence>
<reference evidence="5 6" key="1">
    <citation type="submission" date="2019-10" db="EMBL/GenBank/DDBJ databases">
        <title>Nocardia macrotermitis sp. nov. and Nocardia aurantia sp. nov., isolated from the gut of fungus growing-termite Macrotermes natalensis.</title>
        <authorList>
            <person name="Benndorf R."/>
            <person name="Schwitalla J."/>
            <person name="Martin K."/>
            <person name="De Beer W."/>
            <person name="Kaster A.-K."/>
            <person name="Vollmers J."/>
            <person name="Poulsen M."/>
            <person name="Beemelmanns C."/>
        </authorList>
    </citation>
    <scope>NUCLEOTIDE SEQUENCE [LARGE SCALE GENOMIC DNA]</scope>
    <source>
        <strain evidence="5 6">RB20</strain>
    </source>
</reference>
<dbReference type="EMBL" id="WEGK01000004">
    <property type="protein sequence ID" value="MQY19151.1"/>
    <property type="molecule type" value="Genomic_DNA"/>
</dbReference>
<protein>
    <submittedName>
        <fullName evidence="5">Diaminopimelate decarboxylase</fullName>
        <ecNumber evidence="5">4.1.1.20</ecNumber>
    </submittedName>
</protein>
<dbReference type="AlphaFoldDB" id="A0A7K0D0G3"/>
<dbReference type="PANTHER" id="PTHR43727">
    <property type="entry name" value="DIAMINOPIMELATE DECARBOXYLASE"/>
    <property type="match status" value="1"/>
</dbReference>